<dbReference type="SUPFAM" id="SSF51182">
    <property type="entry name" value="RmlC-like cupins"/>
    <property type="match status" value="1"/>
</dbReference>
<dbReference type="PANTHER" id="PTHR46390:SF1">
    <property type="entry name" value="MANNOSE-1-PHOSPHATE GUANYLYLTRANSFERASE"/>
    <property type="match status" value="1"/>
</dbReference>
<dbReference type="GO" id="GO:0005976">
    <property type="term" value="P:polysaccharide metabolic process"/>
    <property type="evidence" value="ECO:0007669"/>
    <property type="project" value="InterPro"/>
</dbReference>
<dbReference type="EMBL" id="CP029354">
    <property type="protein sequence ID" value="AWK88477.1"/>
    <property type="molecule type" value="Genomic_DNA"/>
</dbReference>
<dbReference type="InterPro" id="IPR051161">
    <property type="entry name" value="Mannose-6P_isomerase_type2"/>
</dbReference>
<dbReference type="Pfam" id="PF00483">
    <property type="entry name" value="NTP_transferase"/>
    <property type="match status" value="1"/>
</dbReference>
<dbReference type="Proteomes" id="UP000245629">
    <property type="component" value="Chromosome 3"/>
</dbReference>
<name>A0A2S2CW14_9PROT</name>
<accession>A0A2S2CW14</accession>
<dbReference type="SUPFAM" id="SSF53448">
    <property type="entry name" value="Nucleotide-diphospho-sugar transferases"/>
    <property type="match status" value="1"/>
</dbReference>
<evidence type="ECO:0000259" key="1">
    <source>
        <dbReference type="Pfam" id="PF00483"/>
    </source>
</evidence>
<dbReference type="Gene3D" id="2.60.120.10">
    <property type="entry name" value="Jelly Rolls"/>
    <property type="match status" value="1"/>
</dbReference>
<feature type="domain" description="Mannose-6-phosphate isomerase type II C-terminal" evidence="2">
    <location>
        <begin position="310"/>
        <end position="424"/>
    </location>
</feature>
<keyword evidence="4" id="KW-0548">Nucleotidyltransferase</keyword>
<dbReference type="EC" id="2.7.7.13" evidence="4"/>
<dbReference type="RefSeq" id="WP_109330796.1">
    <property type="nucleotide sequence ID" value="NZ_CP029354.1"/>
</dbReference>
<dbReference type="AlphaFoldDB" id="A0A2S2CW14"/>
<gene>
    <name evidence="4" type="primary">cpsB</name>
    <name evidence="4" type="ORF">DEW08_20650</name>
</gene>
<keyword evidence="4" id="KW-0413">Isomerase</keyword>
<organism evidence="4 5">
    <name type="scientific">Azospirillum thermophilum</name>
    <dbReference type="NCBI Taxonomy" id="2202148"/>
    <lineage>
        <taxon>Bacteria</taxon>
        <taxon>Pseudomonadati</taxon>
        <taxon>Pseudomonadota</taxon>
        <taxon>Alphaproteobacteria</taxon>
        <taxon>Rhodospirillales</taxon>
        <taxon>Azospirillaceae</taxon>
        <taxon>Azospirillum</taxon>
    </lineage>
</organism>
<dbReference type="InterPro" id="IPR014710">
    <property type="entry name" value="RmlC-like_jellyroll"/>
</dbReference>
<dbReference type="GO" id="GO:0004475">
    <property type="term" value="F:mannose-1-phosphate guanylyltransferase (GTP) activity"/>
    <property type="evidence" value="ECO:0007669"/>
    <property type="project" value="UniProtKB-EC"/>
</dbReference>
<feature type="domain" description="MannoseP isomerase/GMP-like beta-helix" evidence="3">
    <location>
        <begin position="252"/>
        <end position="304"/>
    </location>
</feature>
<proteinExistence type="predicted"/>
<keyword evidence="4" id="KW-0808">Transferase</keyword>
<dbReference type="GO" id="GO:0016853">
    <property type="term" value="F:isomerase activity"/>
    <property type="evidence" value="ECO:0007669"/>
    <property type="project" value="UniProtKB-KW"/>
</dbReference>
<dbReference type="KEGG" id="azz:DEW08_20650"/>
<dbReference type="PANTHER" id="PTHR46390">
    <property type="entry name" value="MANNOSE-1-PHOSPHATE GUANYLYLTRANSFERASE"/>
    <property type="match status" value="1"/>
</dbReference>
<dbReference type="Pfam" id="PF22640">
    <property type="entry name" value="ManC_GMP_beta-helix"/>
    <property type="match status" value="1"/>
</dbReference>
<dbReference type="Pfam" id="PF01050">
    <property type="entry name" value="MannoseP_isomer"/>
    <property type="match status" value="1"/>
</dbReference>
<dbReference type="OrthoDB" id="9806359at2"/>
<keyword evidence="5" id="KW-1185">Reference proteome</keyword>
<dbReference type="FunFam" id="2.60.120.10:FF:000032">
    <property type="entry name" value="Mannose-1-phosphate guanylyltransferase/mannose-6-phosphate isomerase"/>
    <property type="match status" value="1"/>
</dbReference>
<dbReference type="InterPro" id="IPR054566">
    <property type="entry name" value="ManC/GMP-like_b-helix"/>
</dbReference>
<feature type="domain" description="Nucleotidyl transferase" evidence="1">
    <location>
        <begin position="13"/>
        <end position="150"/>
    </location>
</feature>
<dbReference type="GO" id="GO:0009298">
    <property type="term" value="P:GDP-mannose biosynthetic process"/>
    <property type="evidence" value="ECO:0007669"/>
    <property type="project" value="TreeGrafter"/>
</dbReference>
<dbReference type="InterPro" id="IPR005835">
    <property type="entry name" value="NTP_transferase_dom"/>
</dbReference>
<dbReference type="Gene3D" id="3.90.550.10">
    <property type="entry name" value="Spore Coat Polysaccharide Biosynthesis Protein SpsA, Chain A"/>
    <property type="match status" value="2"/>
</dbReference>
<dbReference type="InterPro" id="IPR011051">
    <property type="entry name" value="RmlC_Cupin_sf"/>
</dbReference>
<reference evidence="5" key="1">
    <citation type="submission" date="2018-05" db="EMBL/GenBank/DDBJ databases">
        <title>Azospirillum thermophila sp. nov., a novel isolated from hot spring.</title>
        <authorList>
            <person name="Zhao Z."/>
        </authorList>
    </citation>
    <scope>NUCLEOTIDE SEQUENCE [LARGE SCALE GENOMIC DNA]</scope>
    <source>
        <strain evidence="5">CFH 70021</strain>
    </source>
</reference>
<sequence length="432" mass="46034">MEIKRPQPQIHPVLLCGENDHGLWPLSRELFPKEFLPLLAGRSLLQEAAERVSASGPVAAPIIACNEEHRFMAAEQLRRAGVSPAVILLEPVWRGAAVTAAAAALMVAGDDPDGLLLLVPVAGAQSIGPAFADALATAHQQAAEGKLVSIGDPAGGCWLFRAARYLEELARHAPETLAAARQALDGRTAGGGFLQMGAAPASAPALSVAAAIDGKTDHAAAVPCEIDWSGTGSWSTLWNAGGKDEDGNVRVGDVVTSGTRNCYIQSDGHLAAVVGLEDAVVVVTDDAVLVARKDQEETAKALLRTLKDQGRSEVLNHRKVHRPWGTFQSLHMGKRFQVKCLTVEPGCRLSLQRHHHRAEHWVVVQGTALVTCGTEVRLVSENESVYIPIGTNHRLENPGKVPLSIIEVQSGSYLGEDDIVRIEDVYGRVECA</sequence>
<dbReference type="InterPro" id="IPR001538">
    <property type="entry name" value="Man6P_isomerase-2_C"/>
</dbReference>
<dbReference type="CDD" id="cd02213">
    <property type="entry name" value="cupin_PMI_typeII_C"/>
    <property type="match status" value="1"/>
</dbReference>
<evidence type="ECO:0000313" key="4">
    <source>
        <dbReference type="EMBL" id="AWK88477.1"/>
    </source>
</evidence>
<evidence type="ECO:0000259" key="3">
    <source>
        <dbReference type="Pfam" id="PF22640"/>
    </source>
</evidence>
<dbReference type="InterPro" id="IPR029044">
    <property type="entry name" value="Nucleotide-diphossugar_trans"/>
</dbReference>
<evidence type="ECO:0000313" key="5">
    <source>
        <dbReference type="Proteomes" id="UP000245629"/>
    </source>
</evidence>
<protein>
    <submittedName>
        <fullName evidence="4">Mannose-1-phosphate guanylyltransferase/mannose-6-phosphate isomerase</fullName>
        <ecNumber evidence="4">2.7.7.13</ecNumber>
    </submittedName>
</protein>
<evidence type="ECO:0000259" key="2">
    <source>
        <dbReference type="Pfam" id="PF01050"/>
    </source>
</evidence>